<dbReference type="Proteomes" id="UP000196655">
    <property type="component" value="Unassembled WGS sequence"/>
</dbReference>
<accession>A0A211YS04</accession>
<gene>
    <name evidence="2" type="ORF">BWR60_35925</name>
</gene>
<comment type="caution">
    <text evidence="2">The sequence shown here is derived from an EMBL/GenBank/DDBJ whole genome shotgun (WGS) entry which is preliminary data.</text>
</comment>
<evidence type="ECO:0000256" key="1">
    <source>
        <dbReference type="SAM" id="MobiDB-lite"/>
    </source>
</evidence>
<sequence length="128" mass="13366">MRQTRGEVWVLITVTDRPEGRRFDALVRSVSRMRCSARMSSADRLPRSTAAAAGPARASSSSAAPPAVAIRLIPTCRTRHSSQPRSGGPGCPGRGGAKVSLPAAGCTPCVPARAGRRRIAVSPGHDLL</sequence>
<reference evidence="3" key="1">
    <citation type="submission" date="2017-05" db="EMBL/GenBank/DDBJ databases">
        <authorList>
            <person name="Macchi M."/>
            <person name="Festa S."/>
            <person name="Coppotelli B.M."/>
            <person name="Morelli I.S."/>
        </authorList>
    </citation>
    <scope>NUCLEOTIDE SEQUENCE [LARGE SCALE GENOMIC DNA]</scope>
    <source>
        <strain evidence="3">I</strain>
    </source>
</reference>
<feature type="compositionally biased region" description="Low complexity" evidence="1">
    <location>
        <begin position="37"/>
        <end position="69"/>
    </location>
</feature>
<dbReference type="AlphaFoldDB" id="A0A211YS04"/>
<dbReference type="EMBL" id="NHON01000208">
    <property type="protein sequence ID" value="OWJ55845.1"/>
    <property type="molecule type" value="Genomic_DNA"/>
</dbReference>
<keyword evidence="3" id="KW-1185">Reference proteome</keyword>
<protein>
    <submittedName>
        <fullName evidence="2">Uncharacterized protein</fullName>
    </submittedName>
</protein>
<name>A0A211YS04_9PROT</name>
<evidence type="ECO:0000313" key="2">
    <source>
        <dbReference type="EMBL" id="OWJ55845.1"/>
    </source>
</evidence>
<feature type="compositionally biased region" description="Gly residues" evidence="1">
    <location>
        <begin position="87"/>
        <end position="96"/>
    </location>
</feature>
<organism evidence="2 3">
    <name type="scientific">Inquilinus limosus</name>
    <dbReference type="NCBI Taxonomy" id="171674"/>
    <lineage>
        <taxon>Bacteria</taxon>
        <taxon>Pseudomonadati</taxon>
        <taxon>Pseudomonadota</taxon>
        <taxon>Alphaproteobacteria</taxon>
        <taxon>Rhodospirillales</taxon>
        <taxon>Rhodospirillaceae</taxon>
        <taxon>Inquilinus</taxon>
    </lineage>
</organism>
<feature type="region of interest" description="Disordered" evidence="1">
    <location>
        <begin position="37"/>
        <end position="97"/>
    </location>
</feature>
<evidence type="ECO:0000313" key="3">
    <source>
        <dbReference type="Proteomes" id="UP000196655"/>
    </source>
</evidence>
<proteinExistence type="predicted"/>